<evidence type="ECO:0000313" key="1">
    <source>
        <dbReference type="EMBL" id="KRY06092.1"/>
    </source>
</evidence>
<keyword evidence="2" id="KW-1185">Reference proteome</keyword>
<protein>
    <submittedName>
        <fullName evidence="1">Uncharacterized protein</fullName>
    </submittedName>
</protein>
<comment type="caution">
    <text evidence="1">The sequence shown here is derived from an EMBL/GenBank/DDBJ whole genome shotgun (WGS) entry which is preliminary data.</text>
</comment>
<sequence length="35" mass="3954">MTCACVEQKKVLFDDGEVFAHDHNDISTTTITKKQ</sequence>
<dbReference type="Proteomes" id="UP000054776">
    <property type="component" value="Unassembled WGS sequence"/>
</dbReference>
<organism evidence="1 2">
    <name type="scientific">Trichinella spiralis</name>
    <name type="common">Trichina worm</name>
    <dbReference type="NCBI Taxonomy" id="6334"/>
    <lineage>
        <taxon>Eukaryota</taxon>
        <taxon>Metazoa</taxon>
        <taxon>Ecdysozoa</taxon>
        <taxon>Nematoda</taxon>
        <taxon>Enoplea</taxon>
        <taxon>Dorylaimia</taxon>
        <taxon>Trichinellida</taxon>
        <taxon>Trichinellidae</taxon>
        <taxon>Trichinella</taxon>
    </lineage>
</organism>
<name>A0A0V0Z110_TRISP</name>
<accession>A0A0V0Z110</accession>
<gene>
    <name evidence="1" type="ORF">T01_9522</name>
</gene>
<dbReference type="EMBL" id="JYDH01003286">
    <property type="protein sequence ID" value="KRY06092.1"/>
    <property type="molecule type" value="Genomic_DNA"/>
</dbReference>
<reference evidence="1 2" key="1">
    <citation type="submission" date="2015-01" db="EMBL/GenBank/DDBJ databases">
        <title>Evolution of Trichinella species and genotypes.</title>
        <authorList>
            <person name="Korhonen P.K."/>
            <person name="Edoardo P."/>
            <person name="Giuseppe L.R."/>
            <person name="Gasser R.B."/>
        </authorList>
    </citation>
    <scope>NUCLEOTIDE SEQUENCE [LARGE SCALE GENOMIC DNA]</scope>
    <source>
        <strain evidence="1">ISS3</strain>
    </source>
</reference>
<dbReference type="InParanoid" id="A0A0V0Z110"/>
<dbReference type="AlphaFoldDB" id="A0A0V0Z110"/>
<proteinExistence type="predicted"/>
<evidence type="ECO:0000313" key="2">
    <source>
        <dbReference type="Proteomes" id="UP000054776"/>
    </source>
</evidence>